<reference evidence="2 3" key="1">
    <citation type="submission" date="2019-05" db="EMBL/GenBank/DDBJ databases">
        <title>Psychrobacillus vulpis sp. nov., a new species isolated from feces of a red fox that inhabits in The Tablas de Daimiel Natural Park, Albacete, Spain.</title>
        <authorList>
            <person name="Rodriguez M."/>
            <person name="Reina J.C."/>
            <person name="Bejar V."/>
            <person name="Llamas I."/>
        </authorList>
    </citation>
    <scope>NUCLEOTIDE SEQUENCE [LARGE SCALE GENOMIC DNA]</scope>
    <source>
        <strain evidence="2 3">NEAU-3TGS17</strain>
    </source>
</reference>
<evidence type="ECO:0000256" key="1">
    <source>
        <dbReference type="SAM" id="Phobius"/>
    </source>
</evidence>
<dbReference type="AlphaFoldDB" id="A0A544SVK2"/>
<name>A0A544SVK2_9BACI</name>
<dbReference type="RefSeq" id="WP_142540720.1">
    <property type="nucleotide sequence ID" value="NZ_BMIE01000011.1"/>
</dbReference>
<keyword evidence="1" id="KW-0472">Membrane</keyword>
<organism evidence="2 3">
    <name type="scientific">Psychrobacillus lasiicapitis</name>
    <dbReference type="NCBI Taxonomy" id="1636719"/>
    <lineage>
        <taxon>Bacteria</taxon>
        <taxon>Bacillati</taxon>
        <taxon>Bacillota</taxon>
        <taxon>Bacilli</taxon>
        <taxon>Bacillales</taxon>
        <taxon>Bacillaceae</taxon>
        <taxon>Psychrobacillus</taxon>
    </lineage>
</organism>
<evidence type="ECO:0000313" key="2">
    <source>
        <dbReference type="EMBL" id="TQR09188.1"/>
    </source>
</evidence>
<keyword evidence="3" id="KW-1185">Reference proteome</keyword>
<gene>
    <name evidence="2" type="ORF">FG382_20550</name>
</gene>
<comment type="caution">
    <text evidence="2">The sequence shown here is derived from an EMBL/GenBank/DDBJ whole genome shotgun (WGS) entry which is preliminary data.</text>
</comment>
<dbReference type="OrthoDB" id="1931516at2"/>
<feature type="transmembrane region" description="Helical" evidence="1">
    <location>
        <begin position="15"/>
        <end position="34"/>
    </location>
</feature>
<dbReference type="EMBL" id="VDGH01000014">
    <property type="protein sequence ID" value="TQR09188.1"/>
    <property type="molecule type" value="Genomic_DNA"/>
</dbReference>
<keyword evidence="1" id="KW-1133">Transmembrane helix</keyword>
<evidence type="ECO:0000313" key="3">
    <source>
        <dbReference type="Proteomes" id="UP000317316"/>
    </source>
</evidence>
<keyword evidence="1" id="KW-0812">Transmembrane</keyword>
<accession>A0A544SVK2</accession>
<dbReference type="Proteomes" id="UP000317316">
    <property type="component" value="Unassembled WGS sequence"/>
</dbReference>
<proteinExistence type="predicted"/>
<protein>
    <submittedName>
        <fullName evidence="2">Uncharacterized protein</fullName>
    </submittedName>
</protein>
<sequence>MISVKVKTEGIRFSIPVPYLFINLGILLLSSEFLHKQMNKWIKESMKEKEMTFTIPQLDKKELGKIVKELKSHRGLEIVDVQAKDGTEVFIRL</sequence>